<comment type="caution">
    <text evidence="3">The sequence shown here is derived from an EMBL/GenBank/DDBJ whole genome shotgun (WGS) entry which is preliminary data.</text>
</comment>
<evidence type="ECO:0000259" key="2">
    <source>
        <dbReference type="PROSITE" id="PS50198"/>
    </source>
</evidence>
<dbReference type="SUPFAM" id="SSF54534">
    <property type="entry name" value="FKBP-like"/>
    <property type="match status" value="1"/>
</dbReference>
<dbReference type="Gene3D" id="3.10.50.40">
    <property type="match status" value="1"/>
</dbReference>
<dbReference type="PROSITE" id="PS50198">
    <property type="entry name" value="PPIC_PPIASE_2"/>
    <property type="match status" value="1"/>
</dbReference>
<proteinExistence type="predicted"/>
<dbReference type="InterPro" id="IPR046357">
    <property type="entry name" value="PPIase_dom_sf"/>
</dbReference>
<dbReference type="EMBL" id="JACXXH010000001">
    <property type="protein sequence ID" value="MBD3861872.1"/>
    <property type="molecule type" value="Genomic_DNA"/>
</dbReference>
<dbReference type="GO" id="GO:0016853">
    <property type="term" value="F:isomerase activity"/>
    <property type="evidence" value="ECO:0007669"/>
    <property type="project" value="UniProtKB-KW"/>
</dbReference>
<gene>
    <name evidence="3" type="ORF">IEG06_00320</name>
</gene>
<feature type="domain" description="PpiC" evidence="2">
    <location>
        <begin position="77"/>
        <end position="193"/>
    </location>
</feature>
<keyword evidence="1 3" id="KW-0413">Isomerase</keyword>
<dbReference type="Pfam" id="PF00639">
    <property type="entry name" value="Rotamase"/>
    <property type="match status" value="1"/>
</dbReference>
<dbReference type="InterPro" id="IPR000297">
    <property type="entry name" value="PPIase_PpiC"/>
</dbReference>
<organism evidence="3 4">
    <name type="scientific">Olleya marilimosa</name>
    <dbReference type="NCBI Taxonomy" id="272164"/>
    <lineage>
        <taxon>Bacteria</taxon>
        <taxon>Pseudomonadati</taxon>
        <taxon>Bacteroidota</taxon>
        <taxon>Flavobacteriia</taxon>
        <taxon>Flavobacteriales</taxon>
        <taxon>Flavobacteriaceae</taxon>
    </lineage>
</organism>
<dbReference type="RefSeq" id="WP_191100748.1">
    <property type="nucleotide sequence ID" value="NZ_JACXXH010000001.1"/>
</dbReference>
<reference evidence="3 4" key="1">
    <citation type="submission" date="2020-09" db="EMBL/GenBank/DDBJ databases">
        <title>Bacillus nautilus sp. nov., Chryseoglobus crepusculi sp. nov, and Psychrobacter noctis sp. nov., isolated from deep-sea sponges from the equatorial Atlantic.</title>
        <authorList>
            <person name="Stennett H.L."/>
            <person name="Williams S.E."/>
        </authorList>
    </citation>
    <scope>NUCLEOTIDE SEQUENCE [LARGE SCALE GENOMIC DNA]</scope>
    <source>
        <strain evidence="3 4">28M-24</strain>
    </source>
</reference>
<sequence>MKTFIRLTICLLTLSVYAQKDLEKELDTIVTVEQAEKFLVNKKSRKNKILIFNEEKHKTKLATKLLSTSVGSTEVVKSEFTTTHYKVIDKTDERHYRISYIFFDGNALDATQIVEYKNEIFKSYEEGISFDDLAKRYSMDKNAKRGGDSGWLKEGSLPVEVEEQAFNLDNKLDTLYTIRVPESNGFYIVLKTERIKKIKEIKVLKVIAK</sequence>
<protein>
    <submittedName>
        <fullName evidence="3">Peptidylprolyl isomerase</fullName>
    </submittedName>
</protein>
<dbReference type="Proteomes" id="UP000627521">
    <property type="component" value="Unassembled WGS sequence"/>
</dbReference>
<keyword evidence="1" id="KW-0697">Rotamase</keyword>
<evidence type="ECO:0000313" key="4">
    <source>
        <dbReference type="Proteomes" id="UP000627521"/>
    </source>
</evidence>
<evidence type="ECO:0000313" key="3">
    <source>
        <dbReference type="EMBL" id="MBD3861872.1"/>
    </source>
</evidence>
<keyword evidence="4" id="KW-1185">Reference proteome</keyword>
<accession>A0ABR8LNQ7</accession>
<name>A0ABR8LNQ7_9FLAO</name>
<evidence type="ECO:0000256" key="1">
    <source>
        <dbReference type="PROSITE-ProRule" id="PRU00278"/>
    </source>
</evidence>